<dbReference type="PRINTS" id="PR01594">
    <property type="entry name" value="SECBCHAPRONE"/>
</dbReference>
<dbReference type="PANTHER" id="PTHR36918:SF1">
    <property type="entry name" value="PROTEIN-EXPORT PROTEIN SECB"/>
    <property type="match status" value="1"/>
</dbReference>
<dbReference type="EMBL" id="DMUP01000127">
    <property type="protein sequence ID" value="HAR56237.1"/>
    <property type="molecule type" value="Genomic_DNA"/>
</dbReference>
<feature type="region of interest" description="Disordered" evidence="5">
    <location>
        <begin position="1"/>
        <end position="20"/>
    </location>
</feature>
<feature type="non-terminal residue" evidence="6">
    <location>
        <position position="95"/>
    </location>
</feature>
<dbReference type="InterPro" id="IPR003708">
    <property type="entry name" value="SecB"/>
</dbReference>
<comment type="caution">
    <text evidence="6">The sequence shown here is derived from an EMBL/GenBank/DDBJ whole genome shotgun (WGS) entry which is preliminary data.</text>
</comment>
<keyword evidence="4" id="KW-0811">Translocation</keyword>
<organism evidence="6 7">
    <name type="scientific">Idiomarina baltica</name>
    <dbReference type="NCBI Taxonomy" id="190892"/>
    <lineage>
        <taxon>Bacteria</taxon>
        <taxon>Pseudomonadati</taxon>
        <taxon>Pseudomonadota</taxon>
        <taxon>Gammaproteobacteria</taxon>
        <taxon>Alteromonadales</taxon>
        <taxon>Idiomarinaceae</taxon>
        <taxon>Idiomarina</taxon>
    </lineage>
</organism>
<gene>
    <name evidence="6" type="ORF">DCR58_05545</name>
</gene>
<dbReference type="AlphaFoldDB" id="A0A348WNX5"/>
<dbReference type="Gene3D" id="3.10.420.10">
    <property type="entry name" value="SecB-like"/>
    <property type="match status" value="1"/>
</dbReference>
<keyword evidence="3" id="KW-0653">Protein transport</keyword>
<dbReference type="GO" id="GO:0051262">
    <property type="term" value="P:protein tetramerization"/>
    <property type="evidence" value="ECO:0007669"/>
    <property type="project" value="InterPro"/>
</dbReference>
<evidence type="ECO:0000313" key="7">
    <source>
        <dbReference type="Proteomes" id="UP000262878"/>
    </source>
</evidence>
<name>A0A348WNX5_9GAMM</name>
<comment type="similarity">
    <text evidence="1">Belongs to the SecB family.</text>
</comment>
<evidence type="ECO:0000256" key="4">
    <source>
        <dbReference type="ARBA" id="ARBA00023010"/>
    </source>
</evidence>
<dbReference type="PANTHER" id="PTHR36918">
    <property type="match status" value="1"/>
</dbReference>
<evidence type="ECO:0000256" key="2">
    <source>
        <dbReference type="ARBA" id="ARBA00022448"/>
    </source>
</evidence>
<dbReference type="Pfam" id="PF02556">
    <property type="entry name" value="SecB"/>
    <property type="match status" value="1"/>
</dbReference>
<keyword evidence="2" id="KW-0813">Transport</keyword>
<dbReference type="Proteomes" id="UP000262878">
    <property type="component" value="Unassembled WGS sequence"/>
</dbReference>
<evidence type="ECO:0000256" key="1">
    <source>
        <dbReference type="ARBA" id="ARBA00009990"/>
    </source>
</evidence>
<dbReference type="GO" id="GO:0051082">
    <property type="term" value="F:unfolded protein binding"/>
    <property type="evidence" value="ECO:0007669"/>
    <property type="project" value="InterPro"/>
</dbReference>
<proteinExistence type="inferred from homology"/>
<dbReference type="InterPro" id="IPR035958">
    <property type="entry name" value="SecB-like_sf"/>
</dbReference>
<reference evidence="6 7" key="1">
    <citation type="journal article" date="2018" name="Nat. Biotechnol.">
        <title>A standardized bacterial taxonomy based on genome phylogeny substantially revises the tree of life.</title>
        <authorList>
            <person name="Parks D.H."/>
            <person name="Chuvochina M."/>
            <person name="Waite D.W."/>
            <person name="Rinke C."/>
            <person name="Skarshewski A."/>
            <person name="Chaumeil P.A."/>
            <person name="Hugenholtz P."/>
        </authorList>
    </citation>
    <scope>NUCLEOTIDE SEQUENCE [LARGE SCALE GENOMIC DNA]</scope>
    <source>
        <strain evidence="6">UBA9360</strain>
    </source>
</reference>
<protein>
    <submittedName>
        <fullName evidence="6">Protein-export chaperone SecB</fullName>
    </submittedName>
</protein>
<evidence type="ECO:0000256" key="3">
    <source>
        <dbReference type="ARBA" id="ARBA00022927"/>
    </source>
</evidence>
<sequence>MADEQQANGATAENQQQQPQFAIQRVYTKDVSFEAPNSPSVFRKEWKPDLKLDMNVKHEKLEDNVYEVVLTLTATNKVGDEVAFLCEVHQAGIFT</sequence>
<dbReference type="STRING" id="314276.OS145_02315"/>
<evidence type="ECO:0000256" key="5">
    <source>
        <dbReference type="SAM" id="MobiDB-lite"/>
    </source>
</evidence>
<accession>A0A348WNX5</accession>
<dbReference type="SUPFAM" id="SSF54611">
    <property type="entry name" value="SecB-like"/>
    <property type="match status" value="1"/>
</dbReference>
<evidence type="ECO:0000313" key="6">
    <source>
        <dbReference type="EMBL" id="HAR56237.1"/>
    </source>
</evidence>
<dbReference type="GO" id="GO:0015031">
    <property type="term" value="P:protein transport"/>
    <property type="evidence" value="ECO:0007669"/>
    <property type="project" value="UniProtKB-KW"/>
</dbReference>